<protein>
    <submittedName>
        <fullName evidence="4">AAA family ATPase</fullName>
    </submittedName>
</protein>
<dbReference type="Pfam" id="PF06745">
    <property type="entry name" value="ATPase"/>
    <property type="match status" value="1"/>
</dbReference>
<dbReference type="PANTHER" id="PTHR43637">
    <property type="entry name" value="UPF0273 PROTEIN TM_0370"/>
    <property type="match status" value="1"/>
</dbReference>
<sequence>MIENDLIKYILPKGVPRNTFMIISGAGGSGKTVLVNSIASSILAVNEPVVYVDFDDDPLTTIEQFKSFNVDIDKYVKNNLFYIIDGYTYLFKKERRRLHESVVAEVDPKDIDNTIYTILKILDEKNIVKKGVVIIDSLNEFLNYHDPSRVLELVKILRANVSKLRSVVTIATLHTSTNYYAEFLNSIEHLVDGILTTEVIVQHPLMGELPIPLRQVLVKKMKNTPHRISWTMYTIDSEGIKIVRIKT</sequence>
<dbReference type="InterPro" id="IPR027417">
    <property type="entry name" value="P-loop_NTPase"/>
</dbReference>
<gene>
    <name evidence="4" type="ORF">ENU14_06130</name>
</gene>
<name>A0A7C4H6L5_STAMA</name>
<proteinExistence type="predicted"/>
<keyword evidence="1" id="KW-0547">Nucleotide-binding</keyword>
<dbReference type="SMART" id="SM00382">
    <property type="entry name" value="AAA"/>
    <property type="match status" value="1"/>
</dbReference>
<keyword evidence="2" id="KW-0067">ATP-binding</keyword>
<dbReference type="InterPro" id="IPR014774">
    <property type="entry name" value="KaiC-like_dom"/>
</dbReference>
<evidence type="ECO:0000256" key="1">
    <source>
        <dbReference type="ARBA" id="ARBA00022741"/>
    </source>
</evidence>
<evidence type="ECO:0000259" key="3">
    <source>
        <dbReference type="SMART" id="SM00382"/>
    </source>
</evidence>
<evidence type="ECO:0000313" key="4">
    <source>
        <dbReference type="EMBL" id="HGM59139.1"/>
    </source>
</evidence>
<dbReference type="InterPro" id="IPR003593">
    <property type="entry name" value="AAA+_ATPase"/>
</dbReference>
<dbReference type="SUPFAM" id="SSF52540">
    <property type="entry name" value="P-loop containing nucleoside triphosphate hydrolases"/>
    <property type="match status" value="1"/>
</dbReference>
<organism evidence="4">
    <name type="scientific">Staphylothermus marinus</name>
    <dbReference type="NCBI Taxonomy" id="2280"/>
    <lineage>
        <taxon>Archaea</taxon>
        <taxon>Thermoproteota</taxon>
        <taxon>Thermoprotei</taxon>
        <taxon>Desulfurococcales</taxon>
        <taxon>Desulfurococcaceae</taxon>
        <taxon>Staphylothermus</taxon>
    </lineage>
</organism>
<dbReference type="GO" id="GO:0005524">
    <property type="term" value="F:ATP binding"/>
    <property type="evidence" value="ECO:0007669"/>
    <property type="project" value="UniProtKB-KW"/>
</dbReference>
<dbReference type="Gene3D" id="3.40.50.300">
    <property type="entry name" value="P-loop containing nucleotide triphosphate hydrolases"/>
    <property type="match status" value="1"/>
</dbReference>
<reference evidence="4" key="1">
    <citation type="journal article" date="2020" name="mSystems">
        <title>Genome- and Community-Level Interaction Insights into Carbon Utilization and Element Cycling Functions of Hydrothermarchaeota in Hydrothermal Sediment.</title>
        <authorList>
            <person name="Zhou Z."/>
            <person name="Liu Y."/>
            <person name="Xu W."/>
            <person name="Pan J."/>
            <person name="Luo Z.H."/>
            <person name="Li M."/>
        </authorList>
    </citation>
    <scope>NUCLEOTIDE SEQUENCE [LARGE SCALE GENOMIC DNA]</scope>
    <source>
        <strain evidence="4">SpSt-642</strain>
    </source>
</reference>
<evidence type="ECO:0000256" key="2">
    <source>
        <dbReference type="ARBA" id="ARBA00022840"/>
    </source>
</evidence>
<accession>A0A7C4H6L5</accession>
<dbReference type="EMBL" id="DTBJ01000052">
    <property type="protein sequence ID" value="HGM59139.1"/>
    <property type="molecule type" value="Genomic_DNA"/>
</dbReference>
<feature type="domain" description="AAA+ ATPase" evidence="3">
    <location>
        <begin position="17"/>
        <end position="205"/>
    </location>
</feature>
<dbReference type="AlphaFoldDB" id="A0A7C4H6L5"/>
<comment type="caution">
    <text evidence="4">The sequence shown here is derived from an EMBL/GenBank/DDBJ whole genome shotgun (WGS) entry which is preliminary data.</text>
</comment>